<comment type="caution">
    <text evidence="1">The sequence shown here is derived from an EMBL/GenBank/DDBJ whole genome shotgun (WGS) entry which is preliminary data.</text>
</comment>
<reference evidence="1 2" key="1">
    <citation type="submission" date="2024-06" db="EMBL/GenBank/DDBJ databases">
        <authorList>
            <person name="Pan Q."/>
            <person name="Wen M."/>
            <person name="Jouanno E."/>
            <person name="Zahm M."/>
            <person name="Klopp C."/>
            <person name="Cabau C."/>
            <person name="Louis A."/>
            <person name="Berthelot C."/>
            <person name="Parey E."/>
            <person name="Roest Crollius H."/>
            <person name="Montfort J."/>
            <person name="Robinson-Rechavi M."/>
            <person name="Bouchez O."/>
            <person name="Lampietro C."/>
            <person name="Lopez Roques C."/>
            <person name="Donnadieu C."/>
            <person name="Postlethwait J."/>
            <person name="Bobe J."/>
            <person name="Verreycken H."/>
            <person name="Guiguen Y."/>
        </authorList>
    </citation>
    <scope>NUCLEOTIDE SEQUENCE [LARGE SCALE GENOMIC DNA]</scope>
    <source>
        <strain evidence="1">Up_M1</strain>
        <tissue evidence="1">Testis</tissue>
    </source>
</reference>
<evidence type="ECO:0000313" key="2">
    <source>
        <dbReference type="Proteomes" id="UP001557470"/>
    </source>
</evidence>
<protein>
    <submittedName>
        <fullName evidence="1">Uncharacterized protein</fullName>
    </submittedName>
</protein>
<dbReference type="EMBL" id="JAGEUA010000001">
    <property type="protein sequence ID" value="KAL1021463.1"/>
    <property type="molecule type" value="Genomic_DNA"/>
</dbReference>
<organism evidence="1 2">
    <name type="scientific">Umbra pygmaea</name>
    <name type="common">Eastern mudminnow</name>
    <dbReference type="NCBI Taxonomy" id="75934"/>
    <lineage>
        <taxon>Eukaryota</taxon>
        <taxon>Metazoa</taxon>
        <taxon>Chordata</taxon>
        <taxon>Craniata</taxon>
        <taxon>Vertebrata</taxon>
        <taxon>Euteleostomi</taxon>
        <taxon>Actinopterygii</taxon>
        <taxon>Neopterygii</taxon>
        <taxon>Teleostei</taxon>
        <taxon>Protacanthopterygii</taxon>
        <taxon>Esociformes</taxon>
        <taxon>Umbridae</taxon>
        <taxon>Umbra</taxon>
    </lineage>
</organism>
<keyword evidence="2" id="KW-1185">Reference proteome</keyword>
<evidence type="ECO:0000313" key="1">
    <source>
        <dbReference type="EMBL" id="KAL1021463.1"/>
    </source>
</evidence>
<accession>A0ABD0XJ47</accession>
<dbReference type="Proteomes" id="UP001557470">
    <property type="component" value="Unassembled WGS sequence"/>
</dbReference>
<gene>
    <name evidence="1" type="ORF">UPYG_G00013590</name>
</gene>
<dbReference type="AlphaFoldDB" id="A0ABD0XJ47"/>
<sequence length="100" mass="11729">MEGWRRRLQRKIDCWNFRGLLGLRCLPSALVRINSREQAEDEKEEEEYFELITVHSVLTHEAGPTPGIFQTDWTLYGISSGNPGEAQKKQQHHWIYSRTT</sequence>
<name>A0ABD0XJ47_UMBPY</name>
<proteinExistence type="predicted"/>